<name>A0A5B9QBL3_9BACT</name>
<keyword evidence="8" id="KW-1185">Reference proteome</keyword>
<dbReference type="InterPro" id="IPR024535">
    <property type="entry name" value="RHGA/B-epi-like_pectate_lyase"/>
</dbReference>
<dbReference type="InterPro" id="IPR006626">
    <property type="entry name" value="PbH1"/>
</dbReference>
<dbReference type="PROSITE" id="PS00502">
    <property type="entry name" value="POLYGALACTURONASE"/>
    <property type="match status" value="1"/>
</dbReference>
<evidence type="ECO:0000256" key="5">
    <source>
        <dbReference type="SAM" id="SignalP"/>
    </source>
</evidence>
<dbReference type="InterPro" id="IPR000743">
    <property type="entry name" value="Glyco_hydro_28"/>
</dbReference>
<feature type="signal peptide" evidence="5">
    <location>
        <begin position="1"/>
        <end position="24"/>
    </location>
</feature>
<dbReference type="SMART" id="SM00710">
    <property type="entry name" value="PbH1"/>
    <property type="match status" value="4"/>
</dbReference>
<keyword evidence="5" id="KW-0732">Signal</keyword>
<protein>
    <submittedName>
        <fullName evidence="7">Polygalacturonase</fullName>
        <ecNumber evidence="7">3.2.1.15</ecNumber>
    </submittedName>
</protein>
<dbReference type="KEGG" id="bgok:Pr1d_37510"/>
<dbReference type="InterPro" id="IPR051801">
    <property type="entry name" value="GH28_Enzymes"/>
</dbReference>
<gene>
    <name evidence="7" type="primary">pgl_2</name>
    <name evidence="7" type="ORF">Pr1d_37510</name>
</gene>
<sequence length="468" mass="51709" precursor="true">MKSFLWQTVSSILFLTAFSTTATAVVVAELKDPSWESVSNIIAQIDPPVFPERDFLVTDFGGIGDGSTDCLAAFQAAIAECAKAGGGRVVAPAGRWLVKGPIHLESNVNLHLEKDSTIAFSTNPQDYLPVVLTRFEGTELMNYSPLIYAFEKENIAVTGEGVLDGQAGESRWWNWKGHWGGADETGWKRGDSDQIEDVAKLCKLADDGVPPRERIFGADHYLRSSFIQPYRSKRVLIEGVKIVNSPMWVINPVLSSNVTIRGVTVDSHGPNNDGCDPESCRNVLIENCIFNTGDDCIAIKSGRNVDGRRLATPSENIIVRGCTMKDGHGGVVLGSEMSGGIRNIFVEDCQMDSPNLERAIRLKSNSLRGGYLENLFVRNIDVGEVSEAIVSINLQYWGESGEFFPTVRNIFIENVTSQKSKYPLYLVGLPEEPIDFVYLKNCKFYNAAQPSIIEHVDHMYFQDVSQPR</sequence>
<dbReference type="AlphaFoldDB" id="A0A5B9QBL3"/>
<evidence type="ECO:0000256" key="3">
    <source>
        <dbReference type="ARBA" id="ARBA00023295"/>
    </source>
</evidence>
<reference evidence="7 8" key="1">
    <citation type="submission" date="2019-08" db="EMBL/GenBank/DDBJ databases">
        <title>Deep-cultivation of Planctomycetes and their phenomic and genomic characterization uncovers novel biology.</title>
        <authorList>
            <person name="Wiegand S."/>
            <person name="Jogler M."/>
            <person name="Boedeker C."/>
            <person name="Pinto D."/>
            <person name="Vollmers J."/>
            <person name="Rivas-Marin E."/>
            <person name="Kohn T."/>
            <person name="Peeters S.H."/>
            <person name="Heuer A."/>
            <person name="Rast P."/>
            <person name="Oberbeckmann S."/>
            <person name="Bunk B."/>
            <person name="Jeske O."/>
            <person name="Meyerdierks A."/>
            <person name="Storesund J.E."/>
            <person name="Kallscheuer N."/>
            <person name="Luecker S."/>
            <person name="Lage O.M."/>
            <person name="Pohl T."/>
            <person name="Merkel B.J."/>
            <person name="Hornburger P."/>
            <person name="Mueller R.-W."/>
            <person name="Bruemmer F."/>
            <person name="Labrenz M."/>
            <person name="Spormann A.M."/>
            <person name="Op den Camp H."/>
            <person name="Overmann J."/>
            <person name="Amann R."/>
            <person name="Jetten M.S.M."/>
            <person name="Mascher T."/>
            <person name="Medema M.H."/>
            <person name="Devos D.P."/>
            <person name="Kaster A.-K."/>
            <person name="Ovreas L."/>
            <person name="Rohde M."/>
            <person name="Galperin M.Y."/>
            <person name="Jogler C."/>
        </authorList>
    </citation>
    <scope>NUCLEOTIDE SEQUENCE [LARGE SCALE GENOMIC DNA]</scope>
    <source>
        <strain evidence="7 8">Pr1d</strain>
    </source>
</reference>
<organism evidence="7 8">
    <name type="scientific">Bythopirellula goksoeyrii</name>
    <dbReference type="NCBI Taxonomy" id="1400387"/>
    <lineage>
        <taxon>Bacteria</taxon>
        <taxon>Pseudomonadati</taxon>
        <taxon>Planctomycetota</taxon>
        <taxon>Planctomycetia</taxon>
        <taxon>Pirellulales</taxon>
        <taxon>Lacipirellulaceae</taxon>
        <taxon>Bythopirellula</taxon>
    </lineage>
</organism>
<evidence type="ECO:0000313" key="7">
    <source>
        <dbReference type="EMBL" id="QEG36437.1"/>
    </source>
</evidence>
<feature type="domain" description="Rhamnogalacturonase A/B/Epimerase-like pectate lyase" evidence="6">
    <location>
        <begin position="57"/>
        <end position="110"/>
    </location>
</feature>
<evidence type="ECO:0000259" key="6">
    <source>
        <dbReference type="Pfam" id="PF12708"/>
    </source>
</evidence>
<comment type="similarity">
    <text evidence="1 4">Belongs to the glycosyl hydrolase 28 family.</text>
</comment>
<dbReference type="RefSeq" id="WP_210417763.1">
    <property type="nucleotide sequence ID" value="NZ_CP042913.1"/>
</dbReference>
<dbReference type="Proteomes" id="UP000323917">
    <property type="component" value="Chromosome"/>
</dbReference>
<dbReference type="Pfam" id="PF12708">
    <property type="entry name" value="Pect-lyase_RHGA_epim"/>
    <property type="match status" value="1"/>
</dbReference>
<evidence type="ECO:0000313" key="8">
    <source>
        <dbReference type="Proteomes" id="UP000323917"/>
    </source>
</evidence>
<dbReference type="GO" id="GO:0004650">
    <property type="term" value="F:polygalacturonase activity"/>
    <property type="evidence" value="ECO:0007669"/>
    <property type="project" value="UniProtKB-EC"/>
</dbReference>
<dbReference type="Pfam" id="PF00295">
    <property type="entry name" value="Glyco_hydro_28"/>
    <property type="match status" value="1"/>
</dbReference>
<feature type="chain" id="PRO_5023102679" evidence="5">
    <location>
        <begin position="25"/>
        <end position="468"/>
    </location>
</feature>
<accession>A0A5B9QBL3</accession>
<proteinExistence type="inferred from homology"/>
<dbReference type="SUPFAM" id="SSF51126">
    <property type="entry name" value="Pectin lyase-like"/>
    <property type="match status" value="1"/>
</dbReference>
<dbReference type="PANTHER" id="PTHR31339">
    <property type="entry name" value="PECTIN LYASE-RELATED"/>
    <property type="match status" value="1"/>
</dbReference>
<dbReference type="GO" id="GO:0005975">
    <property type="term" value="P:carbohydrate metabolic process"/>
    <property type="evidence" value="ECO:0007669"/>
    <property type="project" value="InterPro"/>
</dbReference>
<evidence type="ECO:0000256" key="2">
    <source>
        <dbReference type="ARBA" id="ARBA00022801"/>
    </source>
</evidence>
<evidence type="ECO:0000256" key="4">
    <source>
        <dbReference type="RuleBase" id="RU361169"/>
    </source>
</evidence>
<dbReference type="Gene3D" id="2.160.20.10">
    <property type="entry name" value="Single-stranded right-handed beta-helix, Pectin lyase-like"/>
    <property type="match status" value="1"/>
</dbReference>
<evidence type="ECO:0000256" key="1">
    <source>
        <dbReference type="ARBA" id="ARBA00008834"/>
    </source>
</evidence>
<keyword evidence="3 4" id="KW-0326">Glycosidase</keyword>
<dbReference type="EMBL" id="CP042913">
    <property type="protein sequence ID" value="QEG36437.1"/>
    <property type="molecule type" value="Genomic_DNA"/>
</dbReference>
<dbReference type="InterPro" id="IPR011050">
    <property type="entry name" value="Pectin_lyase_fold/virulence"/>
</dbReference>
<dbReference type="EC" id="3.2.1.15" evidence="7"/>
<dbReference type="InterPro" id="IPR012334">
    <property type="entry name" value="Pectin_lyas_fold"/>
</dbReference>
<keyword evidence="2 4" id="KW-0378">Hydrolase</keyword>
<dbReference type="PANTHER" id="PTHR31339:SF9">
    <property type="entry name" value="PLASMIN AND FIBRONECTIN-BINDING PROTEIN A"/>
    <property type="match status" value="1"/>
</dbReference>